<gene>
    <name evidence="2" type="ORF">PHYBOEH_000408</name>
</gene>
<feature type="compositionally biased region" description="Polar residues" evidence="1">
    <location>
        <begin position="26"/>
        <end position="44"/>
    </location>
</feature>
<evidence type="ECO:0000313" key="2">
    <source>
        <dbReference type="EMBL" id="KAG7397649.1"/>
    </source>
</evidence>
<feature type="region of interest" description="Disordered" evidence="1">
    <location>
        <begin position="1"/>
        <end position="56"/>
    </location>
</feature>
<sequence length="107" mass="11869">MNAHTRYALPMNTPGNLKHLHDKAQAESNNSNDAVQKDTVTQARSAGVQVRRDSTRSKFARKMSGLFAGKKTETALTEEEAAELKERKRATMAKLVGSHAFVQMGRR</sequence>
<dbReference type="EMBL" id="JAGDFL010000105">
    <property type="protein sequence ID" value="KAG7397649.1"/>
    <property type="molecule type" value="Genomic_DNA"/>
</dbReference>
<reference evidence="2" key="1">
    <citation type="submission" date="2021-02" db="EMBL/GenBank/DDBJ databases">
        <authorList>
            <person name="Palmer J.M."/>
        </authorList>
    </citation>
    <scope>NUCLEOTIDE SEQUENCE</scope>
    <source>
        <strain evidence="2">SCRP23</strain>
    </source>
</reference>
<dbReference type="AlphaFoldDB" id="A0A8T1X100"/>
<name>A0A8T1X100_9STRA</name>
<dbReference type="Proteomes" id="UP000693981">
    <property type="component" value="Unassembled WGS sequence"/>
</dbReference>
<proteinExistence type="predicted"/>
<accession>A0A8T1X100</accession>
<keyword evidence="3" id="KW-1185">Reference proteome</keyword>
<dbReference type="OrthoDB" id="118249at2759"/>
<comment type="caution">
    <text evidence="2">The sequence shown here is derived from an EMBL/GenBank/DDBJ whole genome shotgun (WGS) entry which is preliminary data.</text>
</comment>
<evidence type="ECO:0000256" key="1">
    <source>
        <dbReference type="SAM" id="MobiDB-lite"/>
    </source>
</evidence>
<protein>
    <submittedName>
        <fullName evidence="2">Uncharacterized protein</fullName>
    </submittedName>
</protein>
<organism evidence="2 3">
    <name type="scientific">Phytophthora boehmeriae</name>
    <dbReference type="NCBI Taxonomy" id="109152"/>
    <lineage>
        <taxon>Eukaryota</taxon>
        <taxon>Sar</taxon>
        <taxon>Stramenopiles</taxon>
        <taxon>Oomycota</taxon>
        <taxon>Peronosporomycetes</taxon>
        <taxon>Peronosporales</taxon>
        <taxon>Peronosporaceae</taxon>
        <taxon>Phytophthora</taxon>
    </lineage>
</organism>
<evidence type="ECO:0000313" key="3">
    <source>
        <dbReference type="Proteomes" id="UP000693981"/>
    </source>
</evidence>